<name>A0A0A9C3G1_ARUDO</name>
<dbReference type="AlphaFoldDB" id="A0A0A9C3G1"/>
<dbReference type="EMBL" id="GBRH01228897">
    <property type="protein sequence ID" value="JAD68998.1"/>
    <property type="molecule type" value="Transcribed_RNA"/>
</dbReference>
<organism evidence="1">
    <name type="scientific">Arundo donax</name>
    <name type="common">Giant reed</name>
    <name type="synonym">Donax arundinaceus</name>
    <dbReference type="NCBI Taxonomy" id="35708"/>
    <lineage>
        <taxon>Eukaryota</taxon>
        <taxon>Viridiplantae</taxon>
        <taxon>Streptophyta</taxon>
        <taxon>Embryophyta</taxon>
        <taxon>Tracheophyta</taxon>
        <taxon>Spermatophyta</taxon>
        <taxon>Magnoliopsida</taxon>
        <taxon>Liliopsida</taxon>
        <taxon>Poales</taxon>
        <taxon>Poaceae</taxon>
        <taxon>PACMAD clade</taxon>
        <taxon>Arundinoideae</taxon>
        <taxon>Arundineae</taxon>
        <taxon>Arundo</taxon>
    </lineage>
</organism>
<evidence type="ECO:0000313" key="1">
    <source>
        <dbReference type="EMBL" id="JAD68998.1"/>
    </source>
</evidence>
<protein>
    <submittedName>
        <fullName evidence="1">Uncharacterized protein</fullName>
    </submittedName>
</protein>
<accession>A0A0A9C3G1</accession>
<reference evidence="1" key="1">
    <citation type="submission" date="2014-09" db="EMBL/GenBank/DDBJ databases">
        <authorList>
            <person name="Magalhaes I.L.F."/>
            <person name="Oliveira U."/>
            <person name="Santos F.R."/>
            <person name="Vidigal T.H.D.A."/>
            <person name="Brescovit A.D."/>
            <person name="Santos A.J."/>
        </authorList>
    </citation>
    <scope>NUCLEOTIDE SEQUENCE</scope>
    <source>
        <tissue evidence="1">Shoot tissue taken approximately 20 cm above the soil surface</tissue>
    </source>
</reference>
<proteinExistence type="predicted"/>
<reference evidence="1" key="2">
    <citation type="journal article" date="2015" name="Data Brief">
        <title>Shoot transcriptome of the giant reed, Arundo donax.</title>
        <authorList>
            <person name="Barrero R.A."/>
            <person name="Guerrero F.D."/>
            <person name="Moolhuijzen P."/>
            <person name="Goolsby J.A."/>
            <person name="Tidwell J."/>
            <person name="Bellgard S.E."/>
            <person name="Bellgard M.I."/>
        </authorList>
    </citation>
    <scope>NUCLEOTIDE SEQUENCE</scope>
    <source>
        <tissue evidence="1">Shoot tissue taken approximately 20 cm above the soil surface</tissue>
    </source>
</reference>
<sequence length="35" mass="4007">MFLKAILQNPAYKAIASHLTLTIYCKTSFLPTYPF</sequence>